<dbReference type="AlphaFoldDB" id="A0A3M8TPU6"/>
<evidence type="ECO:0000313" key="1">
    <source>
        <dbReference type="EMBL" id="RNF92882.1"/>
    </source>
</evidence>
<organism evidence="1 2">
    <name type="scientific">Pseudomonas putida</name>
    <name type="common">Arthrobacter siderocapsulatus</name>
    <dbReference type="NCBI Taxonomy" id="303"/>
    <lineage>
        <taxon>Bacteria</taxon>
        <taxon>Pseudomonadati</taxon>
        <taxon>Pseudomonadota</taxon>
        <taxon>Gammaproteobacteria</taxon>
        <taxon>Pseudomonadales</taxon>
        <taxon>Pseudomonadaceae</taxon>
        <taxon>Pseudomonas</taxon>
    </lineage>
</organism>
<sequence length="67" mass="7878">MSLRSSLELYFDTSLHASLELSDESNAAFTINSERYFDFIDAITRLRNRLLVQHSLKLIKHRFEVFA</sequence>
<comment type="caution">
    <text evidence="1">The sequence shown here is derived from an EMBL/GenBank/DDBJ whole genome shotgun (WGS) entry which is preliminary data.</text>
</comment>
<dbReference type="Proteomes" id="UP000278162">
    <property type="component" value="Unassembled WGS sequence"/>
</dbReference>
<name>A0A3M8TPU6_PSEPU</name>
<gene>
    <name evidence="1" type="ORF">EFK07_05585</name>
</gene>
<protein>
    <submittedName>
        <fullName evidence="1">Uncharacterized protein</fullName>
    </submittedName>
</protein>
<accession>A0A3M8TPU6</accession>
<proteinExistence type="predicted"/>
<dbReference type="EMBL" id="RJAI01000008">
    <property type="protein sequence ID" value="RNF92882.1"/>
    <property type="molecule type" value="Genomic_DNA"/>
</dbReference>
<evidence type="ECO:0000313" key="2">
    <source>
        <dbReference type="Proteomes" id="UP000278162"/>
    </source>
</evidence>
<reference evidence="1 2" key="1">
    <citation type="submission" date="2018-10" db="EMBL/GenBank/DDBJ databases">
        <title>An outbreak of IMP-63 producing strain in France.</title>
        <authorList>
            <person name="Bour M."/>
            <person name="Liapis E."/>
            <person name="Plesiat P."/>
        </authorList>
    </citation>
    <scope>NUCLEOTIDE SEQUENCE [LARGE SCALE GENOMIC DNA]</scope>
    <source>
        <strain evidence="1 2">12917</strain>
    </source>
</reference>